<protein>
    <submittedName>
        <fullName evidence="1">ENR1 protein</fullName>
    </submittedName>
</protein>
<feature type="non-terminal residue" evidence="1">
    <location>
        <position position="1"/>
    </location>
</feature>
<dbReference type="EMBL" id="VWPW01013422">
    <property type="protein sequence ID" value="NWJ03833.1"/>
    <property type="molecule type" value="Genomic_DNA"/>
</dbReference>
<sequence>LQAVLEIITNKTANAIDLLTQQSQQMRTAIIQHRMVLDYLLTEEGGICGKL</sequence>
<feature type="non-terminal residue" evidence="1">
    <location>
        <position position="51"/>
    </location>
</feature>
<keyword evidence="2" id="KW-1185">Reference proteome</keyword>
<name>A0A7K4LGL2_9AVES</name>
<dbReference type="AlphaFoldDB" id="A0A7K4LGL2"/>
<dbReference type="Gene3D" id="1.10.287.210">
    <property type="match status" value="1"/>
</dbReference>
<proteinExistence type="predicted"/>
<comment type="caution">
    <text evidence="1">The sequence shown here is derived from an EMBL/GenBank/DDBJ whole genome shotgun (WGS) entry which is preliminary data.</text>
</comment>
<gene>
    <name evidence="1" type="primary">Erv31_7</name>
    <name evidence="1" type="ORF">CRYUND_R15502</name>
</gene>
<dbReference type="SUPFAM" id="SSF58069">
    <property type="entry name" value="Virus ectodomain"/>
    <property type="match status" value="1"/>
</dbReference>
<dbReference type="InterPro" id="IPR018154">
    <property type="entry name" value="TLV/ENV_coat_polyprotein"/>
</dbReference>
<organism evidence="1 2">
    <name type="scientific">Crypturellus undulatus</name>
    <dbReference type="NCBI Taxonomy" id="48396"/>
    <lineage>
        <taxon>Eukaryota</taxon>
        <taxon>Metazoa</taxon>
        <taxon>Chordata</taxon>
        <taxon>Craniata</taxon>
        <taxon>Vertebrata</taxon>
        <taxon>Euteleostomi</taxon>
        <taxon>Archelosauria</taxon>
        <taxon>Archosauria</taxon>
        <taxon>Dinosauria</taxon>
        <taxon>Saurischia</taxon>
        <taxon>Theropoda</taxon>
        <taxon>Coelurosauria</taxon>
        <taxon>Aves</taxon>
        <taxon>Palaeognathae</taxon>
        <taxon>Tinamiformes</taxon>
        <taxon>Tinamidae</taxon>
        <taxon>Crypturellus</taxon>
    </lineage>
</organism>
<dbReference type="PANTHER" id="PTHR10424:SF68">
    <property type="entry name" value="ENDOGENOUS RETROVIRUS GROUP 3 MEMBER 1 ENV POLYPROTEIN"/>
    <property type="match status" value="1"/>
</dbReference>
<evidence type="ECO:0000313" key="1">
    <source>
        <dbReference type="EMBL" id="NWJ03833.1"/>
    </source>
</evidence>
<dbReference type="PANTHER" id="PTHR10424">
    <property type="entry name" value="VIRAL ENVELOPE PROTEIN"/>
    <property type="match status" value="1"/>
</dbReference>
<evidence type="ECO:0000313" key="2">
    <source>
        <dbReference type="Proteomes" id="UP000534426"/>
    </source>
</evidence>
<dbReference type="Proteomes" id="UP000534426">
    <property type="component" value="Unassembled WGS sequence"/>
</dbReference>
<reference evidence="1 2" key="1">
    <citation type="submission" date="2019-09" db="EMBL/GenBank/DDBJ databases">
        <title>Bird 10,000 Genomes (B10K) Project - Family phase.</title>
        <authorList>
            <person name="Zhang G."/>
        </authorList>
    </citation>
    <scope>NUCLEOTIDE SEQUENCE [LARGE SCALE GENOMIC DNA]</scope>
    <source>
        <strain evidence="1">B10K-MSB-37135</strain>
        <tissue evidence="1">Heart</tissue>
    </source>
</reference>
<accession>A0A7K4LGL2</accession>